<evidence type="ECO:0000313" key="2">
    <source>
        <dbReference type="EMBL" id="GAD25801.1"/>
    </source>
</evidence>
<protein>
    <recommendedName>
        <fullName evidence="4">Transposase</fullName>
    </recommendedName>
</protein>
<reference evidence="2 3" key="1">
    <citation type="submission" date="2013-08" db="EMBL/GenBank/DDBJ databases">
        <title>Gluconobacter thailandicus NBRC 3257 whole genome sequence.</title>
        <authorList>
            <person name="Matsutani M."/>
            <person name="Yakushi T."/>
            <person name="Matsushita K."/>
        </authorList>
    </citation>
    <scope>NUCLEOTIDE SEQUENCE [LARGE SCALE GENOMIC DNA]</scope>
    <source>
        <strain evidence="2 3">NBRC 3257</strain>
    </source>
</reference>
<feature type="compositionally biased region" description="Polar residues" evidence="1">
    <location>
        <begin position="1"/>
        <end position="11"/>
    </location>
</feature>
<dbReference type="RefSeq" id="WP_007283210.1">
    <property type="nucleotide sequence ID" value="NZ_BASM01000011.1"/>
</dbReference>
<keyword evidence="3" id="KW-1185">Reference proteome</keyword>
<proteinExistence type="predicted"/>
<dbReference type="EMBL" id="BASM01000011">
    <property type="protein sequence ID" value="GAD25801.1"/>
    <property type="molecule type" value="Genomic_DNA"/>
</dbReference>
<name>A0ABQ0IUD5_GLUTH</name>
<accession>A0ABQ0IUD5</accession>
<feature type="region of interest" description="Disordered" evidence="1">
    <location>
        <begin position="1"/>
        <end position="47"/>
    </location>
</feature>
<organism evidence="2 3">
    <name type="scientific">Gluconobacter thailandicus NBRC 3257</name>
    <dbReference type="NCBI Taxonomy" id="1381097"/>
    <lineage>
        <taxon>Bacteria</taxon>
        <taxon>Pseudomonadati</taxon>
        <taxon>Pseudomonadota</taxon>
        <taxon>Alphaproteobacteria</taxon>
        <taxon>Acetobacterales</taxon>
        <taxon>Acetobacteraceae</taxon>
        <taxon>Gluconobacter</taxon>
    </lineage>
</organism>
<gene>
    <name evidence="2" type="ORF">NBRC3257_0800</name>
</gene>
<evidence type="ECO:0000256" key="1">
    <source>
        <dbReference type="SAM" id="MobiDB-lite"/>
    </source>
</evidence>
<feature type="compositionally biased region" description="Polar residues" evidence="1">
    <location>
        <begin position="25"/>
        <end position="38"/>
    </location>
</feature>
<sequence length="47" mass="5104">MTPRSDITSGKTVPALSRLPGQSAAVASSQQWFSLTETQDNDSKDRH</sequence>
<evidence type="ECO:0008006" key="4">
    <source>
        <dbReference type="Google" id="ProtNLM"/>
    </source>
</evidence>
<dbReference type="Proteomes" id="UP000018209">
    <property type="component" value="Unassembled WGS sequence"/>
</dbReference>
<comment type="caution">
    <text evidence="2">The sequence shown here is derived from an EMBL/GenBank/DDBJ whole genome shotgun (WGS) entry which is preliminary data.</text>
</comment>
<evidence type="ECO:0000313" key="3">
    <source>
        <dbReference type="Proteomes" id="UP000018209"/>
    </source>
</evidence>